<proteinExistence type="predicted"/>
<sequence length="318" mass="35931">MAMDYKHELQMEEMQKMDKQLAEDIEAAADALRSPSSSAAELLPLLDKLEDLLMRVKQSPSKPVQRALNPVMKALTSNELFNHLDTDVKVSVASSICEIMKITAPDSPFGDEQLKEVFKLIVAAFDNISDISSRSYLKRVSILQNFVRIRLWVLLLDLGCGSLILEMFNHFLRNIRESHPEVVFMYMGFIMIMVLGEIEVIPSELLSSLLDSVRNGNKHVLPIARRLSERVIENCASKLELYMHQAVQHTGLPVDNYAKIVAHICDGKSEPVQQNSRYNNTGRHVENGRTSSAVQQNRKKVPGRGIIKCREDLNGNFQ</sequence>
<keyword evidence="2" id="KW-1185">Reference proteome</keyword>
<evidence type="ECO:0000313" key="1">
    <source>
        <dbReference type="EMBL" id="KAG8639430.1"/>
    </source>
</evidence>
<accession>A0ACB7GGR4</accession>
<protein>
    <submittedName>
        <fullName evidence="1">Uncharacterized protein</fullName>
    </submittedName>
</protein>
<name>A0ACB7GGR4_MANES</name>
<dbReference type="EMBL" id="CM004400">
    <property type="protein sequence ID" value="KAG8639430.1"/>
    <property type="molecule type" value="Genomic_DNA"/>
</dbReference>
<reference evidence="2" key="1">
    <citation type="journal article" date="2016" name="Nat. Biotechnol.">
        <title>Sequencing wild and cultivated cassava and related species reveals extensive interspecific hybridization and genetic diversity.</title>
        <authorList>
            <person name="Bredeson J.V."/>
            <person name="Lyons J.B."/>
            <person name="Prochnik S.E."/>
            <person name="Wu G.A."/>
            <person name="Ha C.M."/>
            <person name="Edsinger-Gonzales E."/>
            <person name="Grimwood J."/>
            <person name="Schmutz J."/>
            <person name="Rabbi I.Y."/>
            <person name="Egesi C."/>
            <person name="Nauluvula P."/>
            <person name="Lebot V."/>
            <person name="Ndunguru J."/>
            <person name="Mkamilo G."/>
            <person name="Bart R.S."/>
            <person name="Setter T.L."/>
            <person name="Gleadow R.M."/>
            <person name="Kulakow P."/>
            <person name="Ferguson M.E."/>
            <person name="Rounsley S."/>
            <person name="Rokhsar D.S."/>
        </authorList>
    </citation>
    <scope>NUCLEOTIDE SEQUENCE [LARGE SCALE GENOMIC DNA]</scope>
    <source>
        <strain evidence="2">cv. AM560-2</strain>
    </source>
</reference>
<evidence type="ECO:0000313" key="2">
    <source>
        <dbReference type="Proteomes" id="UP000091857"/>
    </source>
</evidence>
<comment type="caution">
    <text evidence="1">The sequence shown here is derived from an EMBL/GenBank/DDBJ whole genome shotgun (WGS) entry which is preliminary data.</text>
</comment>
<organism evidence="1 2">
    <name type="scientific">Manihot esculenta</name>
    <name type="common">Cassava</name>
    <name type="synonym">Jatropha manihot</name>
    <dbReference type="NCBI Taxonomy" id="3983"/>
    <lineage>
        <taxon>Eukaryota</taxon>
        <taxon>Viridiplantae</taxon>
        <taxon>Streptophyta</taxon>
        <taxon>Embryophyta</taxon>
        <taxon>Tracheophyta</taxon>
        <taxon>Spermatophyta</taxon>
        <taxon>Magnoliopsida</taxon>
        <taxon>eudicotyledons</taxon>
        <taxon>Gunneridae</taxon>
        <taxon>Pentapetalae</taxon>
        <taxon>rosids</taxon>
        <taxon>fabids</taxon>
        <taxon>Malpighiales</taxon>
        <taxon>Euphorbiaceae</taxon>
        <taxon>Crotonoideae</taxon>
        <taxon>Manihoteae</taxon>
        <taxon>Manihot</taxon>
    </lineage>
</organism>
<gene>
    <name evidence="1" type="ORF">MANES_14G112328v8</name>
</gene>
<dbReference type="Proteomes" id="UP000091857">
    <property type="component" value="Chromosome 14"/>
</dbReference>